<dbReference type="GO" id="GO:0008745">
    <property type="term" value="F:N-acetylmuramoyl-L-alanine amidase activity"/>
    <property type="evidence" value="ECO:0007669"/>
    <property type="project" value="InterPro"/>
</dbReference>
<dbReference type="SUPFAM" id="SSF55846">
    <property type="entry name" value="N-acetylmuramoyl-L-alanine amidase-like"/>
    <property type="match status" value="1"/>
</dbReference>
<evidence type="ECO:0000259" key="3">
    <source>
        <dbReference type="SMART" id="SM00701"/>
    </source>
</evidence>
<organism evidence="4 5">
    <name type="scientific">Tepidibacter formicigenes DSM 15518</name>
    <dbReference type="NCBI Taxonomy" id="1123349"/>
    <lineage>
        <taxon>Bacteria</taxon>
        <taxon>Bacillati</taxon>
        <taxon>Bacillota</taxon>
        <taxon>Clostridia</taxon>
        <taxon>Peptostreptococcales</taxon>
        <taxon>Peptostreptococcaceae</taxon>
        <taxon>Tepidibacter</taxon>
    </lineage>
</organism>
<dbReference type="InterPro" id="IPR002502">
    <property type="entry name" value="Amidase_domain"/>
</dbReference>
<dbReference type="CDD" id="cd06583">
    <property type="entry name" value="PGRP"/>
    <property type="match status" value="1"/>
</dbReference>
<dbReference type="Pfam" id="PF01510">
    <property type="entry name" value="Amidase_2"/>
    <property type="match status" value="1"/>
</dbReference>
<dbReference type="SMART" id="SM00701">
    <property type="entry name" value="PGRP"/>
    <property type="match status" value="1"/>
</dbReference>
<dbReference type="AlphaFoldDB" id="A0A1M6S0L2"/>
<dbReference type="PANTHER" id="PTHR11022:SF41">
    <property type="entry name" value="PEPTIDOGLYCAN-RECOGNITION PROTEIN LC-RELATED"/>
    <property type="match status" value="1"/>
</dbReference>
<dbReference type="InterPro" id="IPR006619">
    <property type="entry name" value="PGRP_domain_met/bac"/>
</dbReference>
<dbReference type="SMART" id="SM00644">
    <property type="entry name" value="Ami_2"/>
    <property type="match status" value="1"/>
</dbReference>
<keyword evidence="5" id="KW-1185">Reference proteome</keyword>
<dbReference type="InterPro" id="IPR036505">
    <property type="entry name" value="Amidase/PGRP_sf"/>
</dbReference>
<dbReference type="InterPro" id="IPR015510">
    <property type="entry name" value="PGRP"/>
</dbReference>
<dbReference type="OrthoDB" id="9811296at2"/>
<dbReference type="RefSeq" id="WP_072890002.1">
    <property type="nucleotide sequence ID" value="NZ_FRAE01000064.1"/>
</dbReference>
<dbReference type="EMBL" id="FRAE01000064">
    <property type="protein sequence ID" value="SHK38190.1"/>
    <property type="molecule type" value="Genomic_DNA"/>
</dbReference>
<dbReference type="STRING" id="1123349.SAMN02744037_02226"/>
<gene>
    <name evidence="4" type="ORF">SAMN02744037_02226</name>
</gene>
<evidence type="ECO:0000313" key="5">
    <source>
        <dbReference type="Proteomes" id="UP000242497"/>
    </source>
</evidence>
<feature type="domain" description="N-acetylmuramoyl-L-alanine amidase" evidence="2">
    <location>
        <begin position="1"/>
        <end position="124"/>
    </location>
</feature>
<proteinExistence type="inferred from homology"/>
<evidence type="ECO:0000259" key="2">
    <source>
        <dbReference type="SMART" id="SM00644"/>
    </source>
</evidence>
<protein>
    <submittedName>
        <fullName evidence="4">N-acetylmuramoyl-L-alanine amidase</fullName>
    </submittedName>
</protein>
<dbReference type="Gene3D" id="3.40.80.10">
    <property type="entry name" value="Peptidoglycan recognition protein-like"/>
    <property type="match status" value="1"/>
</dbReference>
<name>A0A1M6S0L2_9FIRM</name>
<dbReference type="PANTHER" id="PTHR11022">
    <property type="entry name" value="PEPTIDOGLYCAN RECOGNITION PROTEIN"/>
    <property type="match status" value="1"/>
</dbReference>
<evidence type="ECO:0000313" key="4">
    <source>
        <dbReference type="EMBL" id="SHK38190.1"/>
    </source>
</evidence>
<reference evidence="5" key="1">
    <citation type="submission" date="2016-11" db="EMBL/GenBank/DDBJ databases">
        <authorList>
            <person name="Varghese N."/>
            <person name="Submissions S."/>
        </authorList>
    </citation>
    <scope>NUCLEOTIDE SEQUENCE [LARGE SCALE GENOMIC DNA]</scope>
    <source>
        <strain evidence="5">DSM 15518</strain>
    </source>
</reference>
<comment type="similarity">
    <text evidence="1">Belongs to the N-acetylmuramoyl-L-alanine amidase 2 family.</text>
</comment>
<accession>A0A1M6S0L2</accession>
<evidence type="ECO:0000256" key="1">
    <source>
        <dbReference type="ARBA" id="ARBA00007553"/>
    </source>
</evidence>
<sequence length="190" mass="22051">MNKPNKIIIHHSLTKDGKTVSWKAIRNYHRSKGWKDIGYHWGIELVGDEYEIFKGRNENEVGAHTKGQNSSSIGICLVGNFDIDEPPKAQLYKLIELIRDIWSRYGQLPVYMHNQFASYKSCPGKKFPYNWLLNELKSGENKEGNNDFKLAINKLAEKGVINSPDYWIKNDLYKTKYVRELIKKFANKIG</sequence>
<dbReference type="Proteomes" id="UP000242497">
    <property type="component" value="Unassembled WGS sequence"/>
</dbReference>
<feature type="domain" description="Peptidoglycan recognition protein family" evidence="3">
    <location>
        <begin position="1"/>
        <end position="117"/>
    </location>
</feature>
<dbReference type="GO" id="GO:0009253">
    <property type="term" value="P:peptidoglycan catabolic process"/>
    <property type="evidence" value="ECO:0007669"/>
    <property type="project" value="InterPro"/>
</dbReference>
<dbReference type="GO" id="GO:0008270">
    <property type="term" value="F:zinc ion binding"/>
    <property type="evidence" value="ECO:0007669"/>
    <property type="project" value="InterPro"/>
</dbReference>